<comment type="caution">
    <text evidence="5">The sequence shown here is derived from an EMBL/GenBank/DDBJ whole genome shotgun (WGS) entry which is preliminary data.</text>
</comment>
<dbReference type="PROSITE" id="PS00356">
    <property type="entry name" value="HTH_LACI_1"/>
    <property type="match status" value="1"/>
</dbReference>
<dbReference type="Gene3D" id="3.40.50.2300">
    <property type="match status" value="2"/>
</dbReference>
<keyword evidence="3" id="KW-0804">Transcription</keyword>
<dbReference type="Proteomes" id="UP000295573">
    <property type="component" value="Unassembled WGS sequence"/>
</dbReference>
<dbReference type="GO" id="GO:0000976">
    <property type="term" value="F:transcription cis-regulatory region binding"/>
    <property type="evidence" value="ECO:0007669"/>
    <property type="project" value="TreeGrafter"/>
</dbReference>
<accession>A0A4R2IIE1</accession>
<evidence type="ECO:0000256" key="3">
    <source>
        <dbReference type="ARBA" id="ARBA00023163"/>
    </source>
</evidence>
<dbReference type="InterPro" id="IPR046335">
    <property type="entry name" value="LacI/GalR-like_sensor"/>
</dbReference>
<keyword evidence="2" id="KW-0238">DNA-binding</keyword>
<dbReference type="InterPro" id="IPR028082">
    <property type="entry name" value="Peripla_BP_I"/>
</dbReference>
<dbReference type="GO" id="GO:0003700">
    <property type="term" value="F:DNA-binding transcription factor activity"/>
    <property type="evidence" value="ECO:0007669"/>
    <property type="project" value="TreeGrafter"/>
</dbReference>
<proteinExistence type="predicted"/>
<dbReference type="RefSeq" id="WP_132154340.1">
    <property type="nucleotide sequence ID" value="NZ_SLWR01000011.1"/>
</dbReference>
<feature type="domain" description="HTH lacI-type" evidence="4">
    <location>
        <begin position="11"/>
        <end position="65"/>
    </location>
</feature>
<protein>
    <submittedName>
        <fullName evidence="5">LacI family transcriptional regulator</fullName>
    </submittedName>
</protein>
<evidence type="ECO:0000256" key="1">
    <source>
        <dbReference type="ARBA" id="ARBA00023015"/>
    </source>
</evidence>
<dbReference type="InterPro" id="IPR010982">
    <property type="entry name" value="Lambda_DNA-bd_dom_sf"/>
</dbReference>
<keyword evidence="6" id="KW-1185">Reference proteome</keyword>
<sequence>MARQPTSGERPTVKDVAASSGVSATTVSRVLAGNYPVSTATRARVMKAVRELDYVINAQARALGGGGTKTVAFIVHDLVGPAFAYVGQGVEQEATAEGRLCLVCTTHGDPERELELIELMREQQAEAVVLVGGGSNSSSYIERMTQAARGLDKSGSRLVLCGRPPLGPDVPATVVEYDNEGGAYAITSYLISLGHRDIVFLGAGRPGHSTVDGRLRGFERAHKAHHLPVPQQQTRAITFDRESGYQATHDLLAHGHKFTAIFAATDVVASGVLVALREAGLRVPEDVSVVGYDDIPLARDLTPQLTTVHVDHEDLGRTAVRYALNRDRHAMNQHTVIGTHVVIRDSAGPPPKPRRGGR</sequence>
<dbReference type="SUPFAM" id="SSF47413">
    <property type="entry name" value="lambda repressor-like DNA-binding domains"/>
    <property type="match status" value="1"/>
</dbReference>
<gene>
    <name evidence="5" type="ORF">EV646_111244</name>
</gene>
<dbReference type="PROSITE" id="PS50932">
    <property type="entry name" value="HTH_LACI_2"/>
    <property type="match status" value="1"/>
</dbReference>
<dbReference type="PANTHER" id="PTHR30146:SF153">
    <property type="entry name" value="LACTOSE OPERON REPRESSOR"/>
    <property type="match status" value="1"/>
</dbReference>
<dbReference type="InterPro" id="IPR000843">
    <property type="entry name" value="HTH_LacI"/>
</dbReference>
<dbReference type="OrthoDB" id="3226810at2"/>
<keyword evidence="1" id="KW-0805">Transcription regulation</keyword>
<dbReference type="CDD" id="cd01392">
    <property type="entry name" value="HTH_LacI"/>
    <property type="match status" value="1"/>
</dbReference>
<reference evidence="5 6" key="1">
    <citation type="journal article" date="2015" name="Stand. Genomic Sci.">
        <title>Genomic Encyclopedia of Bacterial and Archaeal Type Strains, Phase III: the genomes of soil and plant-associated and newly described type strains.</title>
        <authorList>
            <person name="Whitman W.B."/>
            <person name="Woyke T."/>
            <person name="Klenk H.P."/>
            <person name="Zhou Y."/>
            <person name="Lilburn T.G."/>
            <person name="Beck B.J."/>
            <person name="De Vos P."/>
            <person name="Vandamme P."/>
            <person name="Eisen J.A."/>
            <person name="Garrity G."/>
            <person name="Hugenholtz P."/>
            <person name="Kyrpides N.C."/>
        </authorList>
    </citation>
    <scope>NUCLEOTIDE SEQUENCE [LARGE SCALE GENOMIC DNA]</scope>
    <source>
        <strain evidence="5 6">VKM Ac-2541</strain>
    </source>
</reference>
<organism evidence="5 6">
    <name type="scientific">Kribbella antiqua</name>
    <dbReference type="NCBI Taxonomy" id="2512217"/>
    <lineage>
        <taxon>Bacteria</taxon>
        <taxon>Bacillati</taxon>
        <taxon>Actinomycetota</taxon>
        <taxon>Actinomycetes</taxon>
        <taxon>Propionibacteriales</taxon>
        <taxon>Kribbellaceae</taxon>
        <taxon>Kribbella</taxon>
    </lineage>
</organism>
<evidence type="ECO:0000256" key="2">
    <source>
        <dbReference type="ARBA" id="ARBA00023125"/>
    </source>
</evidence>
<dbReference type="Pfam" id="PF00356">
    <property type="entry name" value="LacI"/>
    <property type="match status" value="1"/>
</dbReference>
<dbReference type="Gene3D" id="1.10.260.40">
    <property type="entry name" value="lambda repressor-like DNA-binding domains"/>
    <property type="match status" value="1"/>
</dbReference>
<dbReference type="CDD" id="cd06267">
    <property type="entry name" value="PBP1_LacI_sugar_binding-like"/>
    <property type="match status" value="1"/>
</dbReference>
<evidence type="ECO:0000313" key="6">
    <source>
        <dbReference type="Proteomes" id="UP000295573"/>
    </source>
</evidence>
<dbReference type="Pfam" id="PF13377">
    <property type="entry name" value="Peripla_BP_3"/>
    <property type="match status" value="1"/>
</dbReference>
<dbReference type="SMART" id="SM00354">
    <property type="entry name" value="HTH_LACI"/>
    <property type="match status" value="1"/>
</dbReference>
<dbReference type="AlphaFoldDB" id="A0A4R2IIE1"/>
<dbReference type="SUPFAM" id="SSF53822">
    <property type="entry name" value="Periplasmic binding protein-like I"/>
    <property type="match status" value="1"/>
</dbReference>
<evidence type="ECO:0000259" key="4">
    <source>
        <dbReference type="PROSITE" id="PS50932"/>
    </source>
</evidence>
<evidence type="ECO:0000313" key="5">
    <source>
        <dbReference type="EMBL" id="TCO44052.1"/>
    </source>
</evidence>
<dbReference type="EMBL" id="SLWR01000011">
    <property type="protein sequence ID" value="TCO44052.1"/>
    <property type="molecule type" value="Genomic_DNA"/>
</dbReference>
<name>A0A4R2IIE1_9ACTN</name>
<dbReference type="PANTHER" id="PTHR30146">
    <property type="entry name" value="LACI-RELATED TRANSCRIPTIONAL REPRESSOR"/>
    <property type="match status" value="1"/>
</dbReference>